<dbReference type="Proteomes" id="UP000887540">
    <property type="component" value="Unplaced"/>
</dbReference>
<keyword evidence="2" id="KW-1185">Reference proteome</keyword>
<dbReference type="WBParaSite" id="ACRNAN_scaffold30928.g11964.t1">
    <property type="protein sequence ID" value="ACRNAN_scaffold30928.g11964.t1"/>
    <property type="gene ID" value="ACRNAN_scaffold30928.g11964"/>
</dbReference>
<accession>A0A914DP88</accession>
<sequence>ILREMDQEMVKYSALFAIVPPAPFVQKCEIYDQIVDMLLNNPRIGYIVKPTRRGRAFLEIGRNGTRVSLHDVKNNAWDEPGIHKVRNFISEVLGLNFMTAQPEPPKEPKLTDKLVNQINNRIEHLQRGGSFPQRHRSLLDSTRIFNQPPQKRPKVANYDECGQRALMPSRPSVSLSDRSYNYRQKNQETNYRPKNRVTVNRSQKESGGNRPERIEPPRKCWHG</sequence>
<name>A0A914DP88_9BILA</name>
<proteinExistence type="predicted"/>
<organism evidence="2 3">
    <name type="scientific">Acrobeloides nanus</name>
    <dbReference type="NCBI Taxonomy" id="290746"/>
    <lineage>
        <taxon>Eukaryota</taxon>
        <taxon>Metazoa</taxon>
        <taxon>Ecdysozoa</taxon>
        <taxon>Nematoda</taxon>
        <taxon>Chromadorea</taxon>
        <taxon>Rhabditida</taxon>
        <taxon>Tylenchina</taxon>
        <taxon>Cephalobomorpha</taxon>
        <taxon>Cephaloboidea</taxon>
        <taxon>Cephalobidae</taxon>
        <taxon>Acrobeloides</taxon>
    </lineage>
</organism>
<feature type="region of interest" description="Disordered" evidence="1">
    <location>
        <begin position="168"/>
        <end position="223"/>
    </location>
</feature>
<feature type="compositionally biased region" description="Basic and acidic residues" evidence="1">
    <location>
        <begin position="210"/>
        <end position="223"/>
    </location>
</feature>
<reference evidence="3" key="1">
    <citation type="submission" date="2022-11" db="UniProtKB">
        <authorList>
            <consortium name="WormBaseParasite"/>
        </authorList>
    </citation>
    <scope>IDENTIFICATION</scope>
</reference>
<evidence type="ECO:0000313" key="3">
    <source>
        <dbReference type="WBParaSite" id="ACRNAN_scaffold30928.g11964.t1"/>
    </source>
</evidence>
<feature type="compositionally biased region" description="Polar residues" evidence="1">
    <location>
        <begin position="171"/>
        <end position="201"/>
    </location>
</feature>
<protein>
    <submittedName>
        <fullName evidence="3">Uncharacterized protein</fullName>
    </submittedName>
</protein>
<evidence type="ECO:0000256" key="1">
    <source>
        <dbReference type="SAM" id="MobiDB-lite"/>
    </source>
</evidence>
<evidence type="ECO:0000313" key="2">
    <source>
        <dbReference type="Proteomes" id="UP000887540"/>
    </source>
</evidence>
<dbReference type="AlphaFoldDB" id="A0A914DP88"/>